<evidence type="ECO:0000256" key="3">
    <source>
        <dbReference type="ARBA" id="ARBA00022989"/>
    </source>
</evidence>
<evidence type="ECO:0000256" key="6">
    <source>
        <dbReference type="SAM" id="Phobius"/>
    </source>
</evidence>
<proteinExistence type="predicted"/>
<feature type="compositionally biased region" description="Basic and acidic residues" evidence="5">
    <location>
        <begin position="85"/>
        <end position="94"/>
    </location>
</feature>
<keyword evidence="4 6" id="KW-0472">Membrane</keyword>
<evidence type="ECO:0000256" key="5">
    <source>
        <dbReference type="SAM" id="MobiDB-lite"/>
    </source>
</evidence>
<evidence type="ECO:0000256" key="1">
    <source>
        <dbReference type="ARBA" id="ARBA00022475"/>
    </source>
</evidence>
<organism evidence="8 9">
    <name type="scientific">Kaistia dalseonensis</name>
    <dbReference type="NCBI Taxonomy" id="410840"/>
    <lineage>
        <taxon>Bacteria</taxon>
        <taxon>Pseudomonadati</taxon>
        <taxon>Pseudomonadota</taxon>
        <taxon>Alphaproteobacteria</taxon>
        <taxon>Hyphomicrobiales</taxon>
        <taxon>Kaistiaceae</taxon>
        <taxon>Kaistia</taxon>
    </lineage>
</organism>
<dbReference type="Pfam" id="PF06305">
    <property type="entry name" value="LapA_dom"/>
    <property type="match status" value="1"/>
</dbReference>
<reference evidence="8 9" key="1">
    <citation type="submission" date="2023-07" db="EMBL/GenBank/DDBJ databases">
        <title>Genomic Encyclopedia of Type Strains, Phase IV (KMG-IV): sequencing the most valuable type-strain genomes for metagenomic binning, comparative biology and taxonomic classification.</title>
        <authorList>
            <person name="Goeker M."/>
        </authorList>
    </citation>
    <scope>NUCLEOTIDE SEQUENCE [LARGE SCALE GENOMIC DNA]</scope>
    <source>
        <strain evidence="8 9">B6-8</strain>
    </source>
</reference>
<evidence type="ECO:0000256" key="4">
    <source>
        <dbReference type="ARBA" id="ARBA00023136"/>
    </source>
</evidence>
<evidence type="ECO:0000313" key="9">
    <source>
        <dbReference type="Proteomes" id="UP001241603"/>
    </source>
</evidence>
<dbReference type="EMBL" id="JAUSVO010000002">
    <property type="protein sequence ID" value="MDQ0437521.1"/>
    <property type="molecule type" value="Genomic_DNA"/>
</dbReference>
<keyword evidence="2 6" id="KW-0812">Transmembrane</keyword>
<dbReference type="InterPro" id="IPR010445">
    <property type="entry name" value="LapA_dom"/>
</dbReference>
<keyword evidence="9" id="KW-1185">Reference proteome</keyword>
<comment type="caution">
    <text evidence="8">The sequence shown here is derived from an EMBL/GenBank/DDBJ whole genome shotgun (WGS) entry which is preliminary data.</text>
</comment>
<keyword evidence="3 6" id="KW-1133">Transmembrane helix</keyword>
<evidence type="ECO:0000259" key="7">
    <source>
        <dbReference type="Pfam" id="PF06305"/>
    </source>
</evidence>
<feature type="compositionally biased region" description="Polar residues" evidence="5">
    <location>
        <begin position="95"/>
        <end position="115"/>
    </location>
</feature>
<dbReference type="Proteomes" id="UP001241603">
    <property type="component" value="Unassembled WGS sequence"/>
</dbReference>
<evidence type="ECO:0000256" key="2">
    <source>
        <dbReference type="ARBA" id="ARBA00022692"/>
    </source>
</evidence>
<protein>
    <submittedName>
        <fullName evidence="8">Uncharacterized membrane protein YciS (DUF1049 family)</fullName>
    </submittedName>
</protein>
<keyword evidence="1" id="KW-1003">Cell membrane</keyword>
<evidence type="ECO:0000313" key="8">
    <source>
        <dbReference type="EMBL" id="MDQ0437521.1"/>
    </source>
</evidence>
<dbReference type="RefSeq" id="WP_266348435.1">
    <property type="nucleotide sequence ID" value="NZ_JAPKNG010000002.1"/>
</dbReference>
<gene>
    <name evidence="8" type="ORF">QO014_001906</name>
</gene>
<feature type="transmembrane region" description="Helical" evidence="6">
    <location>
        <begin position="43"/>
        <end position="69"/>
    </location>
</feature>
<feature type="domain" description="Lipopolysaccharide assembly protein A" evidence="7">
    <location>
        <begin position="44"/>
        <end position="92"/>
    </location>
</feature>
<accession>A0ABU0H5E1</accession>
<sequence length="115" mass="12514">MKRLIAILILVPLAIIVVALSVANRHAVTLSLDPFNGEAPVLALTMPLFVLIFATLAVGTIIGGVATWLGQGRWRRQARAMKREARTVRRENEQFRTVTKASPATTLPTVRSNAA</sequence>
<feature type="region of interest" description="Disordered" evidence="5">
    <location>
        <begin position="85"/>
        <end position="115"/>
    </location>
</feature>
<name>A0ABU0H5E1_9HYPH</name>